<evidence type="ECO:0008006" key="3">
    <source>
        <dbReference type="Google" id="ProtNLM"/>
    </source>
</evidence>
<sequence>MPHPHYTTLSPLYRLPNEILEHIFQLFILREANETYDNLEVWDIYESSYAAGFCPGWPDVFALNDGPWLLGRVCSSWRSIVLSSYALWQSFQVRPCQRPFAIDIMSTWISRCGTFPLQVSFAGWESRTNPPFIDMLFSESSRWRTLALSMVSPSSSLWRMILLPSRRDRYECLERIVLVSEESGYLFDIGIYYVFDNAPKLCSVINNSDYIIGTLPWGRLTEYQGFGHLPFTHHVSVLRHSQNLERCCLVIQYDLLNDLSLGTPLILRQLTQLSTKWHSYSSGISGLLRNLRLPALKRLSILGGKHYTFDSVFVDLSYLLQSSDCQLKTLELSGSVVNRENLSELLASAPTITYLRLWVMQVPMPIHNSALALLNTKEKAHILLRDLTTLEFCLPEPSDLSAIDLMALTELVRWRWSNFPVESHIQRLYIAHWKPFVSDERRTRSLPPLLETLNEEGLQVMVCSCKEGAWDRC</sequence>
<dbReference type="EMBL" id="JAYKXP010000035">
    <property type="protein sequence ID" value="KAK7040947.1"/>
    <property type="molecule type" value="Genomic_DNA"/>
</dbReference>
<gene>
    <name evidence="1" type="ORF">VNI00_009543</name>
</gene>
<dbReference type="InterPro" id="IPR032675">
    <property type="entry name" value="LRR_dom_sf"/>
</dbReference>
<dbReference type="Proteomes" id="UP001383192">
    <property type="component" value="Unassembled WGS sequence"/>
</dbReference>
<organism evidence="1 2">
    <name type="scientific">Paramarasmius palmivorus</name>
    <dbReference type="NCBI Taxonomy" id="297713"/>
    <lineage>
        <taxon>Eukaryota</taxon>
        <taxon>Fungi</taxon>
        <taxon>Dikarya</taxon>
        <taxon>Basidiomycota</taxon>
        <taxon>Agaricomycotina</taxon>
        <taxon>Agaricomycetes</taxon>
        <taxon>Agaricomycetidae</taxon>
        <taxon>Agaricales</taxon>
        <taxon>Marasmiineae</taxon>
        <taxon>Marasmiaceae</taxon>
        <taxon>Paramarasmius</taxon>
    </lineage>
</organism>
<reference evidence="1 2" key="1">
    <citation type="submission" date="2024-01" db="EMBL/GenBank/DDBJ databases">
        <title>A draft genome for a cacao thread blight-causing isolate of Paramarasmius palmivorus.</title>
        <authorList>
            <person name="Baruah I.K."/>
            <person name="Bukari Y."/>
            <person name="Amoako-Attah I."/>
            <person name="Meinhardt L.W."/>
            <person name="Bailey B.A."/>
            <person name="Cohen S.P."/>
        </authorList>
    </citation>
    <scope>NUCLEOTIDE SEQUENCE [LARGE SCALE GENOMIC DNA]</scope>
    <source>
        <strain evidence="1 2">GH-12</strain>
    </source>
</reference>
<proteinExistence type="predicted"/>
<comment type="caution">
    <text evidence="1">The sequence shown here is derived from an EMBL/GenBank/DDBJ whole genome shotgun (WGS) entry which is preliminary data.</text>
</comment>
<dbReference type="AlphaFoldDB" id="A0AAW0CRY2"/>
<accession>A0AAW0CRY2</accession>
<evidence type="ECO:0000313" key="2">
    <source>
        <dbReference type="Proteomes" id="UP001383192"/>
    </source>
</evidence>
<name>A0AAW0CRY2_9AGAR</name>
<dbReference type="Gene3D" id="3.80.10.10">
    <property type="entry name" value="Ribonuclease Inhibitor"/>
    <property type="match status" value="1"/>
</dbReference>
<evidence type="ECO:0000313" key="1">
    <source>
        <dbReference type="EMBL" id="KAK7040947.1"/>
    </source>
</evidence>
<protein>
    <recommendedName>
        <fullName evidence="3">F-box domain-containing protein</fullName>
    </recommendedName>
</protein>
<keyword evidence="2" id="KW-1185">Reference proteome</keyword>